<dbReference type="AlphaFoldDB" id="A0A2P5FNS6"/>
<dbReference type="GO" id="GO:0033925">
    <property type="term" value="F:mannosyl-glycoprotein endo-beta-N-acetylglucosaminidase activity"/>
    <property type="evidence" value="ECO:0007669"/>
    <property type="project" value="UniProtKB-EC"/>
</dbReference>
<dbReference type="GO" id="GO:0005829">
    <property type="term" value="C:cytosol"/>
    <property type="evidence" value="ECO:0007669"/>
    <property type="project" value="UniProtKB-SubCell"/>
</dbReference>
<dbReference type="PANTHER" id="PTHR13246:SF1">
    <property type="entry name" value="CYTOSOLIC ENDO-BETA-N-ACETYLGLUCOSAMINIDASE"/>
    <property type="match status" value="1"/>
</dbReference>
<evidence type="ECO:0000313" key="3">
    <source>
        <dbReference type="EMBL" id="PON99445.1"/>
    </source>
</evidence>
<dbReference type="Gene3D" id="3.20.20.80">
    <property type="entry name" value="Glycosidases"/>
    <property type="match status" value="1"/>
</dbReference>
<organism evidence="3 4">
    <name type="scientific">Trema orientale</name>
    <name type="common">Charcoal tree</name>
    <name type="synonym">Celtis orientalis</name>
    <dbReference type="NCBI Taxonomy" id="63057"/>
    <lineage>
        <taxon>Eukaryota</taxon>
        <taxon>Viridiplantae</taxon>
        <taxon>Streptophyta</taxon>
        <taxon>Embryophyta</taxon>
        <taxon>Tracheophyta</taxon>
        <taxon>Spermatophyta</taxon>
        <taxon>Magnoliopsida</taxon>
        <taxon>eudicotyledons</taxon>
        <taxon>Gunneridae</taxon>
        <taxon>Pentapetalae</taxon>
        <taxon>rosids</taxon>
        <taxon>fabids</taxon>
        <taxon>Rosales</taxon>
        <taxon>Cannabaceae</taxon>
        <taxon>Trema</taxon>
    </lineage>
</organism>
<reference evidence="4" key="1">
    <citation type="submission" date="2016-06" db="EMBL/GenBank/DDBJ databases">
        <title>Parallel loss of symbiosis genes in relatives of nitrogen-fixing non-legume Parasponia.</title>
        <authorList>
            <person name="Van Velzen R."/>
            <person name="Holmer R."/>
            <person name="Bu F."/>
            <person name="Rutten L."/>
            <person name="Van Zeijl A."/>
            <person name="Liu W."/>
            <person name="Santuari L."/>
            <person name="Cao Q."/>
            <person name="Sharma T."/>
            <person name="Shen D."/>
            <person name="Roswanjaya Y."/>
            <person name="Wardhani T."/>
            <person name="Kalhor M.S."/>
            <person name="Jansen J."/>
            <person name="Van den Hoogen J."/>
            <person name="Gungor B."/>
            <person name="Hartog M."/>
            <person name="Hontelez J."/>
            <person name="Verver J."/>
            <person name="Yang W.-C."/>
            <person name="Schijlen E."/>
            <person name="Repin R."/>
            <person name="Schilthuizen M."/>
            <person name="Schranz E."/>
            <person name="Heidstra R."/>
            <person name="Miyata K."/>
            <person name="Fedorova E."/>
            <person name="Kohlen W."/>
            <person name="Bisseling T."/>
            <person name="Smit S."/>
            <person name="Geurts R."/>
        </authorList>
    </citation>
    <scope>NUCLEOTIDE SEQUENCE [LARGE SCALE GENOMIC DNA]</scope>
    <source>
        <strain evidence="4">cv. RG33-2</strain>
    </source>
</reference>
<keyword evidence="3" id="KW-0378">Hydrolase</keyword>
<evidence type="ECO:0000259" key="2">
    <source>
        <dbReference type="Pfam" id="PF03644"/>
    </source>
</evidence>
<comment type="caution">
    <text evidence="3">The sequence shown here is derived from an EMBL/GenBank/DDBJ whole genome shotgun (WGS) entry which is preliminary data.</text>
</comment>
<evidence type="ECO:0000256" key="1">
    <source>
        <dbReference type="SAM" id="MobiDB-lite"/>
    </source>
</evidence>
<dbReference type="OrthoDB" id="284473at2759"/>
<dbReference type="PANTHER" id="PTHR13246">
    <property type="entry name" value="ENDO BETA N-ACETYLGLUCOSAMINIDASE"/>
    <property type="match status" value="1"/>
</dbReference>
<evidence type="ECO:0000313" key="4">
    <source>
        <dbReference type="Proteomes" id="UP000237000"/>
    </source>
</evidence>
<protein>
    <submittedName>
        <fullName evidence="3">Glycoside hydrolase</fullName>
    </submittedName>
</protein>
<accession>A0A2P5FNS6</accession>
<name>A0A2P5FNS6_TREOI</name>
<dbReference type="STRING" id="63057.A0A2P5FNS6"/>
<gene>
    <name evidence="3" type="ORF">TorRG33x02_046120</name>
</gene>
<keyword evidence="4" id="KW-1185">Reference proteome</keyword>
<feature type="compositionally biased region" description="Basic and acidic residues" evidence="1">
    <location>
        <begin position="10"/>
        <end position="20"/>
    </location>
</feature>
<feature type="domain" description="Cytosolic endo-beta-N-acetylglucosaminidase TIM barrel" evidence="2">
    <location>
        <begin position="98"/>
        <end position="206"/>
    </location>
</feature>
<dbReference type="EMBL" id="JXTC01000018">
    <property type="protein sequence ID" value="PON99445.1"/>
    <property type="molecule type" value="Genomic_DNA"/>
</dbReference>
<dbReference type="InterPro" id="IPR032979">
    <property type="entry name" value="ENGase"/>
</dbReference>
<dbReference type="Pfam" id="PF03644">
    <property type="entry name" value="Glyco_hydro_85"/>
    <property type="match status" value="1"/>
</dbReference>
<dbReference type="InterPro" id="IPR005201">
    <property type="entry name" value="TIM_ENGase"/>
</dbReference>
<sequence>MSKPITSSKPELDSSARDPPEFNPTEPSAPVLYPIKTLKELDSKSYFDSFHYPFNKSSVPLQAGTTSSLDRNQENRISDLNRKYEIVKNLYISPMKSKVLGTFIVEWDAGRAIADKLLATEESSKMCVERLTELAVALGFDGLLLNMEVSLNISQIPILKTFVSHLTQTMHSAIPGSLVIWYDIVTIDGSLSYQNELNDKNDILVRESKAQEAEEGLASMASN</sequence>
<proteinExistence type="predicted"/>
<feature type="region of interest" description="Disordered" evidence="1">
    <location>
        <begin position="1"/>
        <end position="29"/>
    </location>
</feature>
<dbReference type="InParanoid" id="A0A2P5FNS6"/>
<dbReference type="Proteomes" id="UP000237000">
    <property type="component" value="Unassembled WGS sequence"/>
</dbReference>